<dbReference type="Pfam" id="PF13466">
    <property type="entry name" value="STAS_2"/>
    <property type="match status" value="1"/>
</dbReference>
<gene>
    <name evidence="7" type="ORF">ACFQE5_19875</name>
</gene>
<feature type="transmembrane region" description="Helical" evidence="5">
    <location>
        <begin position="172"/>
        <end position="198"/>
    </location>
</feature>
<dbReference type="Gene3D" id="3.30.750.24">
    <property type="entry name" value="STAS domain"/>
    <property type="match status" value="1"/>
</dbReference>
<dbReference type="SUPFAM" id="SSF52091">
    <property type="entry name" value="SpoIIaa-like"/>
    <property type="match status" value="1"/>
</dbReference>
<feature type="transmembrane region" description="Helical" evidence="5">
    <location>
        <begin position="351"/>
        <end position="368"/>
    </location>
</feature>
<evidence type="ECO:0000256" key="1">
    <source>
        <dbReference type="ARBA" id="ARBA00004141"/>
    </source>
</evidence>
<evidence type="ECO:0000313" key="7">
    <source>
        <dbReference type="EMBL" id="MFC5996467.1"/>
    </source>
</evidence>
<feature type="transmembrane region" description="Helical" evidence="5">
    <location>
        <begin position="327"/>
        <end position="345"/>
    </location>
</feature>
<dbReference type="PROSITE" id="PS50801">
    <property type="entry name" value="STAS"/>
    <property type="match status" value="1"/>
</dbReference>
<feature type="transmembrane region" description="Helical" evidence="5">
    <location>
        <begin position="52"/>
        <end position="71"/>
    </location>
</feature>
<comment type="caution">
    <text evidence="7">The sequence shown here is derived from an EMBL/GenBank/DDBJ whole genome shotgun (WGS) entry which is preliminary data.</text>
</comment>
<feature type="domain" description="STAS" evidence="6">
    <location>
        <begin position="421"/>
        <end position="522"/>
    </location>
</feature>
<evidence type="ECO:0000256" key="2">
    <source>
        <dbReference type="ARBA" id="ARBA00022692"/>
    </source>
</evidence>
<keyword evidence="8" id="KW-1185">Reference proteome</keyword>
<name>A0ABW1J701_9PSEU</name>
<dbReference type="InterPro" id="IPR001902">
    <property type="entry name" value="SLC26A/SulP_fam"/>
</dbReference>
<dbReference type="InterPro" id="IPR011547">
    <property type="entry name" value="SLC26A/SulP_dom"/>
</dbReference>
<dbReference type="Pfam" id="PF00916">
    <property type="entry name" value="Sulfate_transp"/>
    <property type="match status" value="1"/>
</dbReference>
<feature type="transmembrane region" description="Helical" evidence="5">
    <location>
        <begin position="401"/>
        <end position="419"/>
    </location>
</feature>
<evidence type="ECO:0000256" key="5">
    <source>
        <dbReference type="SAM" id="Phobius"/>
    </source>
</evidence>
<dbReference type="CDD" id="cd07042">
    <property type="entry name" value="STAS_SulP_like_sulfate_transporter"/>
    <property type="match status" value="1"/>
</dbReference>
<keyword evidence="3 5" id="KW-1133">Transmembrane helix</keyword>
<dbReference type="RefSeq" id="WP_379587144.1">
    <property type="nucleotide sequence ID" value="NZ_JBHSQW010000039.1"/>
</dbReference>
<dbReference type="InterPro" id="IPR002645">
    <property type="entry name" value="STAS_dom"/>
</dbReference>
<comment type="subcellular location">
    <subcellularLocation>
        <location evidence="1">Membrane</location>
        <topology evidence="1">Multi-pass membrane protein</topology>
    </subcellularLocation>
</comment>
<feature type="transmembrane region" description="Helical" evidence="5">
    <location>
        <begin position="128"/>
        <end position="152"/>
    </location>
</feature>
<sequence>MTADGDARRDPPTTITRRSWRATLPRDVVAGVSVAMVGIPQSLAYAELAGMPPVVGLYAGALPPVLAALFASSPYLQTGPVAITALLTFGALSTMATPGSPEYLTLGLGLALVVGLARILLGLLRGGWLAYLMSQPMLLGFIPAAALLIAGSQTPKALGVESSGHGNVLAEAVWALAHPGLWNLAAIAMTAMTILLVLGGRRLHALFPGVLVAAILGTVISAFGWYSGAVVEHIPVGFPPFTLDELPWARMPELLLSGILIALIGFTEAASISRRFASEERSRWSADREFISQGVANVTAACTGGMPCGGSFSRSSVNRLSGARTRLAGGVTGLTVLAFLPIAWVLEPLPLAVLGAIVISAVLGLMKFRPLIQLWRYSVPQAIVAWGTFLATVLLTPRLDWAVLIGIGLSLAVFLWRELQLATDVVEADGLIEFTPRGVLWFGTAHRLDSALLEALVEHPDAERLRVDLSRLGRIDTSGALALRALLDQARTAGLDAEIRDVPPQSRQLIERILAPERDPLN</sequence>
<evidence type="ECO:0000313" key="8">
    <source>
        <dbReference type="Proteomes" id="UP001596302"/>
    </source>
</evidence>
<organism evidence="7 8">
    <name type="scientific">Pseudonocardia hispaniensis</name>
    <dbReference type="NCBI Taxonomy" id="904933"/>
    <lineage>
        <taxon>Bacteria</taxon>
        <taxon>Bacillati</taxon>
        <taxon>Actinomycetota</taxon>
        <taxon>Actinomycetes</taxon>
        <taxon>Pseudonocardiales</taxon>
        <taxon>Pseudonocardiaceae</taxon>
        <taxon>Pseudonocardia</taxon>
    </lineage>
</organism>
<feature type="transmembrane region" description="Helical" evidence="5">
    <location>
        <begin position="78"/>
        <end position="97"/>
    </location>
</feature>
<evidence type="ECO:0000256" key="4">
    <source>
        <dbReference type="ARBA" id="ARBA00023136"/>
    </source>
</evidence>
<evidence type="ECO:0000256" key="3">
    <source>
        <dbReference type="ARBA" id="ARBA00022989"/>
    </source>
</evidence>
<protein>
    <submittedName>
        <fullName evidence="7">SulP family inorganic anion transporter</fullName>
    </submittedName>
</protein>
<dbReference type="InterPro" id="IPR036513">
    <property type="entry name" value="STAS_dom_sf"/>
</dbReference>
<dbReference type="EMBL" id="JBHSQW010000039">
    <property type="protein sequence ID" value="MFC5996467.1"/>
    <property type="molecule type" value="Genomic_DNA"/>
</dbReference>
<dbReference type="InterPro" id="IPR058548">
    <property type="entry name" value="MlaB-like_STAS"/>
</dbReference>
<reference evidence="8" key="1">
    <citation type="journal article" date="2019" name="Int. J. Syst. Evol. Microbiol.">
        <title>The Global Catalogue of Microorganisms (GCM) 10K type strain sequencing project: providing services to taxonomists for standard genome sequencing and annotation.</title>
        <authorList>
            <consortium name="The Broad Institute Genomics Platform"/>
            <consortium name="The Broad Institute Genome Sequencing Center for Infectious Disease"/>
            <person name="Wu L."/>
            <person name="Ma J."/>
        </authorList>
    </citation>
    <scope>NUCLEOTIDE SEQUENCE [LARGE SCALE GENOMIC DNA]</scope>
    <source>
        <strain evidence="8">CCM 8391</strain>
    </source>
</reference>
<keyword evidence="2 5" id="KW-0812">Transmembrane</keyword>
<dbReference type="Proteomes" id="UP001596302">
    <property type="component" value="Unassembled WGS sequence"/>
</dbReference>
<feature type="transmembrane region" description="Helical" evidence="5">
    <location>
        <begin position="28"/>
        <end position="46"/>
    </location>
</feature>
<evidence type="ECO:0000259" key="6">
    <source>
        <dbReference type="PROSITE" id="PS50801"/>
    </source>
</evidence>
<accession>A0ABW1J701</accession>
<dbReference type="PANTHER" id="PTHR11814">
    <property type="entry name" value="SULFATE TRANSPORTER"/>
    <property type="match status" value="1"/>
</dbReference>
<proteinExistence type="predicted"/>
<feature type="transmembrane region" description="Helical" evidence="5">
    <location>
        <begin position="103"/>
        <end position="121"/>
    </location>
</feature>
<keyword evidence="4 5" id="KW-0472">Membrane</keyword>
<feature type="transmembrane region" description="Helical" evidence="5">
    <location>
        <begin position="254"/>
        <end position="273"/>
    </location>
</feature>
<feature type="transmembrane region" description="Helical" evidence="5">
    <location>
        <begin position="375"/>
        <end position="395"/>
    </location>
</feature>
<feature type="transmembrane region" description="Helical" evidence="5">
    <location>
        <begin position="205"/>
        <end position="226"/>
    </location>
</feature>